<evidence type="ECO:0000313" key="1">
    <source>
        <dbReference type="EMBL" id="AHV97548.1"/>
    </source>
</evidence>
<reference evidence="1 2" key="1">
    <citation type="journal article" date="2014" name="PLoS Genet.">
        <title>Comparative Genomic Analysis of N2-Fixing and Non-N2-Fixing Paenibacillus spp.: Organization, Evolution and Expression of the Nitrogen Fixation Genes.</title>
        <authorList>
            <person name="Xie J.B."/>
            <person name="Du Z."/>
            <person name="Bai L."/>
            <person name="Tian C."/>
            <person name="Zhang Y."/>
            <person name="Xie J.Y."/>
            <person name="Wang T."/>
            <person name="Liu X."/>
            <person name="Chen X."/>
            <person name="Cheng Q."/>
            <person name="Chen S."/>
            <person name="Li J."/>
        </authorList>
    </citation>
    <scope>NUCLEOTIDE SEQUENCE [LARGE SCALE GENOMIC DNA]</scope>
    <source>
        <strain evidence="1 2">T27</strain>
    </source>
</reference>
<keyword evidence="2" id="KW-1185">Reference proteome</keyword>
<proteinExistence type="predicted"/>
<dbReference type="KEGG" id="psab:PSAB_13150"/>
<accession>X4ZZE3</accession>
<dbReference type="Proteomes" id="UP000019772">
    <property type="component" value="Chromosome"/>
</dbReference>
<evidence type="ECO:0000313" key="2">
    <source>
        <dbReference type="Proteomes" id="UP000019772"/>
    </source>
</evidence>
<dbReference type="PATRIC" id="fig|1268072.3.peg.2722"/>
<name>X4ZZE3_9BACL</name>
<protein>
    <recommendedName>
        <fullName evidence="3">ABC transporter ATP-binding protein</fullName>
    </recommendedName>
</protein>
<dbReference type="HOGENOM" id="CLU_2845736_0_0_9"/>
<dbReference type="RefSeq" id="WP_025335064.1">
    <property type="nucleotide sequence ID" value="NZ_CP004078.1"/>
</dbReference>
<gene>
    <name evidence="1" type="ORF">PSAB_13150</name>
</gene>
<dbReference type="EMBL" id="CP004078">
    <property type="protein sequence ID" value="AHV97548.1"/>
    <property type="molecule type" value="Genomic_DNA"/>
</dbReference>
<dbReference type="OrthoDB" id="9789994at2"/>
<organism evidence="1 2">
    <name type="scientific">Paenibacillus sabinae T27</name>
    <dbReference type="NCBI Taxonomy" id="1268072"/>
    <lineage>
        <taxon>Bacteria</taxon>
        <taxon>Bacillati</taxon>
        <taxon>Bacillota</taxon>
        <taxon>Bacilli</taxon>
        <taxon>Bacillales</taxon>
        <taxon>Paenibacillaceae</taxon>
        <taxon>Paenibacillus</taxon>
    </lineage>
</organism>
<evidence type="ECO:0008006" key="3">
    <source>
        <dbReference type="Google" id="ProtNLM"/>
    </source>
</evidence>
<sequence length="65" mass="7161">MDSILKVSNVSLLFRKGHVFDSGVTSHLLNEETLSRFFEAPVTVEHSGGRTYIIPGSNRPDKGES</sequence>
<dbReference type="AlphaFoldDB" id="X4ZZE3"/>
<dbReference type="STRING" id="1268072.PSAB_13150"/>